<keyword evidence="3" id="KW-1003">Cell membrane</keyword>
<dbReference type="SMART" id="SM01091">
    <property type="entry name" value="CorC_HlyC"/>
    <property type="match status" value="1"/>
</dbReference>
<keyword evidence="5" id="KW-0677">Repeat</keyword>
<dbReference type="GO" id="GO:0005886">
    <property type="term" value="C:plasma membrane"/>
    <property type="evidence" value="ECO:0007669"/>
    <property type="project" value="UniProtKB-SubCell"/>
</dbReference>
<dbReference type="PROSITE" id="PS51371">
    <property type="entry name" value="CBS"/>
    <property type="match status" value="1"/>
</dbReference>
<evidence type="ECO:0000256" key="4">
    <source>
        <dbReference type="ARBA" id="ARBA00022692"/>
    </source>
</evidence>
<dbReference type="InterPro" id="IPR016169">
    <property type="entry name" value="FAD-bd_PCMH_sub2"/>
</dbReference>
<comment type="similarity">
    <text evidence="2">Belongs to the UPF0053 family.</text>
</comment>
<keyword evidence="6 10" id="KW-1133">Transmembrane helix</keyword>
<name>A0A5B1BN96_MYCSI</name>
<gene>
    <name evidence="14" type="ORF">F0Q45_20420</name>
</gene>
<dbReference type="PROSITE" id="PS51846">
    <property type="entry name" value="CNNM"/>
    <property type="match status" value="1"/>
</dbReference>
<evidence type="ECO:0000256" key="11">
    <source>
        <dbReference type="SAM" id="Phobius"/>
    </source>
</evidence>
<dbReference type="InterPro" id="IPR000644">
    <property type="entry name" value="CBS_dom"/>
</dbReference>
<comment type="caution">
    <text evidence="14">The sequence shown here is derived from an EMBL/GenBank/DDBJ whole genome shotgun (WGS) entry which is preliminary data.</text>
</comment>
<evidence type="ECO:0000256" key="2">
    <source>
        <dbReference type="ARBA" id="ARBA00006337"/>
    </source>
</evidence>
<dbReference type="OrthoDB" id="110231at2"/>
<dbReference type="SMART" id="SM00116">
    <property type="entry name" value="CBS"/>
    <property type="match status" value="1"/>
</dbReference>
<evidence type="ECO:0000256" key="10">
    <source>
        <dbReference type="PROSITE-ProRule" id="PRU01193"/>
    </source>
</evidence>
<dbReference type="Pfam" id="PF00571">
    <property type="entry name" value="CBS"/>
    <property type="match status" value="2"/>
</dbReference>
<accession>A0A5B1BN96</accession>
<dbReference type="SUPFAM" id="SSF56176">
    <property type="entry name" value="FAD-binding/transporter-associated domain-like"/>
    <property type="match status" value="1"/>
</dbReference>
<dbReference type="InterPro" id="IPR002550">
    <property type="entry name" value="CNNM"/>
</dbReference>
<dbReference type="InterPro" id="IPR051676">
    <property type="entry name" value="UPF0053_domain"/>
</dbReference>
<organism evidence="14 15">
    <name type="scientific">Mycobacterium simiae</name>
    <name type="common">Mycobacterium habana</name>
    <dbReference type="NCBI Taxonomy" id="1784"/>
    <lineage>
        <taxon>Bacteria</taxon>
        <taxon>Bacillati</taxon>
        <taxon>Actinomycetota</taxon>
        <taxon>Actinomycetes</taxon>
        <taxon>Mycobacteriales</taxon>
        <taxon>Mycobacteriaceae</taxon>
        <taxon>Mycobacterium</taxon>
        <taxon>Mycobacterium simiae complex</taxon>
    </lineage>
</organism>
<dbReference type="AlphaFoldDB" id="A0A5B1BN96"/>
<proteinExistence type="inferred from homology"/>
<dbReference type="PANTHER" id="PTHR43099:SF6">
    <property type="entry name" value="UPF0053 PROTEIN RV1842C"/>
    <property type="match status" value="1"/>
</dbReference>
<dbReference type="InterPro" id="IPR005170">
    <property type="entry name" value="Transptr-assoc_dom"/>
</dbReference>
<dbReference type="InterPro" id="IPR036318">
    <property type="entry name" value="FAD-bd_PCMH-like_sf"/>
</dbReference>
<dbReference type="GO" id="GO:0050660">
    <property type="term" value="F:flavin adenine dinucleotide binding"/>
    <property type="evidence" value="ECO:0007669"/>
    <property type="project" value="InterPro"/>
</dbReference>
<comment type="subcellular location">
    <subcellularLocation>
        <location evidence="1">Cell membrane</location>
        <topology evidence="1">Multi-pass membrane protein</topology>
    </subcellularLocation>
</comment>
<evidence type="ECO:0000313" key="15">
    <source>
        <dbReference type="Proteomes" id="UP000324701"/>
    </source>
</evidence>
<keyword evidence="4 10" id="KW-0812">Transmembrane</keyword>
<keyword evidence="8 10" id="KW-0472">Membrane</keyword>
<evidence type="ECO:0000313" key="14">
    <source>
        <dbReference type="EMBL" id="KAA1248469.1"/>
    </source>
</evidence>
<dbReference type="InterPro" id="IPR044751">
    <property type="entry name" value="Ion_transp-like_CBS"/>
</dbReference>
<sequence>MSLIRTLLELLAFLALTGGTALFVAAEFSLTALERSTVNANARTGGRRDQFVQHAHRTLSFQLSGAQVGISITTLITGYLAEPLIARLTRPVLTAAGLPHDLSVGVALAVALVIATSVSMVFGELVPKNLAVAQPVATARAAAAPQVLFSVLLTPLIRLTNGTANVILRRMGIEPAEELRSARSPQELVALVRRSARRGSLDPSTATLVDRSLRFGARTADELLTPRTEIEVLQADDTAADLIAKAIETGFSRFPVVDGDLDKTIGIVHVKQVFRLTRPERTRIRLADLAQAVAMVPSTLDGDAVLAPIQASALQTALVVDEYGGTAGMVTMEDLIEEIVGEVRDEHDQPDPVVAPSGNGWQVPGLLRIDEVFEAVGYRAPEGHYETIGGFVLRELGHIPVEGESVEIEEFDPASAYAEPVWWRATVVRMEGRRIDLLHLIRLGHRGRSAHPGKPDG</sequence>
<evidence type="ECO:0000256" key="9">
    <source>
        <dbReference type="PROSITE-ProRule" id="PRU00703"/>
    </source>
</evidence>
<dbReference type="Pfam" id="PF01595">
    <property type="entry name" value="CNNM"/>
    <property type="match status" value="1"/>
</dbReference>
<keyword evidence="7 9" id="KW-0129">CBS domain</keyword>
<evidence type="ECO:0000256" key="8">
    <source>
        <dbReference type="ARBA" id="ARBA00023136"/>
    </source>
</evidence>
<dbReference type="RefSeq" id="WP_149655678.1">
    <property type="nucleotide sequence ID" value="NZ_VTZN01000157.1"/>
</dbReference>
<dbReference type="Pfam" id="PF03471">
    <property type="entry name" value="CorC_HlyC"/>
    <property type="match status" value="1"/>
</dbReference>
<dbReference type="CDD" id="cd04590">
    <property type="entry name" value="CBS_pair_CorC_HlyC_assoc"/>
    <property type="match status" value="1"/>
</dbReference>
<dbReference type="Gene3D" id="3.10.580.10">
    <property type="entry name" value="CBS-domain"/>
    <property type="match status" value="1"/>
</dbReference>
<protein>
    <submittedName>
        <fullName evidence="14">HlyC/CorC family transporter</fullName>
    </submittedName>
</protein>
<feature type="transmembrane region" description="Helical" evidence="11">
    <location>
        <begin position="102"/>
        <end position="122"/>
    </location>
</feature>
<evidence type="ECO:0000256" key="3">
    <source>
        <dbReference type="ARBA" id="ARBA00022475"/>
    </source>
</evidence>
<dbReference type="InterPro" id="IPR046342">
    <property type="entry name" value="CBS_dom_sf"/>
</dbReference>
<evidence type="ECO:0000256" key="7">
    <source>
        <dbReference type="ARBA" id="ARBA00023122"/>
    </source>
</evidence>
<feature type="transmembrane region" description="Helical" evidence="11">
    <location>
        <begin position="59"/>
        <end position="81"/>
    </location>
</feature>
<evidence type="ECO:0000256" key="1">
    <source>
        <dbReference type="ARBA" id="ARBA00004651"/>
    </source>
</evidence>
<evidence type="ECO:0000256" key="6">
    <source>
        <dbReference type="ARBA" id="ARBA00022989"/>
    </source>
</evidence>
<reference evidence="14 15" key="1">
    <citation type="submission" date="2019-09" db="EMBL/GenBank/DDBJ databases">
        <title>Report of infection by Mycobacterium simiae a patient suffering from pulmonary tuberculosis.</title>
        <authorList>
            <person name="Mohanty P.S."/>
            <person name="Bansal A.K."/>
            <person name="Singh H."/>
            <person name="Sharma S."/>
            <person name="Patil S.A."/>
            <person name="Upadhaya P."/>
            <person name="Singh P.K."/>
            <person name="Kumar D."/>
            <person name="Kumar S."/>
            <person name="Singh R.K."/>
            <person name="Chaudhary B."/>
        </authorList>
    </citation>
    <scope>NUCLEOTIDE SEQUENCE [LARGE SCALE GENOMIC DNA]</scope>
    <source>
        <strain evidence="14 15">JAL-560-SIM</strain>
    </source>
</reference>
<dbReference type="EMBL" id="VTZN01000157">
    <property type="protein sequence ID" value="KAA1248469.1"/>
    <property type="molecule type" value="Genomic_DNA"/>
</dbReference>
<evidence type="ECO:0000259" key="13">
    <source>
        <dbReference type="PROSITE" id="PS51846"/>
    </source>
</evidence>
<keyword evidence="15" id="KW-1185">Reference proteome</keyword>
<feature type="domain" description="CBS" evidence="12">
    <location>
        <begin position="224"/>
        <end position="283"/>
    </location>
</feature>
<dbReference type="PANTHER" id="PTHR43099">
    <property type="entry name" value="UPF0053 PROTEIN YRKA"/>
    <property type="match status" value="1"/>
</dbReference>
<evidence type="ECO:0000256" key="5">
    <source>
        <dbReference type="ARBA" id="ARBA00022737"/>
    </source>
</evidence>
<dbReference type="Proteomes" id="UP000324701">
    <property type="component" value="Unassembled WGS sequence"/>
</dbReference>
<evidence type="ECO:0000259" key="12">
    <source>
        <dbReference type="PROSITE" id="PS51371"/>
    </source>
</evidence>
<feature type="domain" description="CNNM transmembrane" evidence="13">
    <location>
        <begin position="2"/>
        <end position="205"/>
    </location>
</feature>
<dbReference type="Gene3D" id="3.30.465.10">
    <property type="match status" value="1"/>
</dbReference>
<dbReference type="SUPFAM" id="SSF54631">
    <property type="entry name" value="CBS-domain pair"/>
    <property type="match status" value="1"/>
</dbReference>